<evidence type="ECO:0000313" key="7">
    <source>
        <dbReference type="Proteomes" id="UP000789342"/>
    </source>
</evidence>
<reference evidence="6" key="1">
    <citation type="submission" date="2021-06" db="EMBL/GenBank/DDBJ databases">
        <authorList>
            <person name="Kallberg Y."/>
            <person name="Tangrot J."/>
            <person name="Rosling A."/>
        </authorList>
    </citation>
    <scope>NUCLEOTIDE SEQUENCE</scope>
    <source>
        <strain evidence="6">CL551</strain>
    </source>
</reference>
<dbReference type="PROSITE" id="PS50217">
    <property type="entry name" value="BZIP"/>
    <property type="match status" value="1"/>
</dbReference>
<feature type="compositionally biased region" description="Basic and acidic residues" evidence="4">
    <location>
        <begin position="216"/>
        <end position="225"/>
    </location>
</feature>
<keyword evidence="3" id="KW-0804">Transcription</keyword>
<dbReference type="Gene3D" id="1.20.5.170">
    <property type="match status" value="1"/>
</dbReference>
<dbReference type="Proteomes" id="UP000789342">
    <property type="component" value="Unassembled WGS sequence"/>
</dbReference>
<dbReference type="GO" id="GO:0000978">
    <property type="term" value="F:RNA polymerase II cis-regulatory region sequence-specific DNA binding"/>
    <property type="evidence" value="ECO:0007669"/>
    <property type="project" value="TreeGrafter"/>
</dbReference>
<evidence type="ECO:0000256" key="2">
    <source>
        <dbReference type="ARBA" id="ARBA00023125"/>
    </source>
</evidence>
<dbReference type="SMART" id="SM00338">
    <property type="entry name" value="BRLZ"/>
    <property type="match status" value="1"/>
</dbReference>
<dbReference type="GO" id="GO:0005634">
    <property type="term" value="C:nucleus"/>
    <property type="evidence" value="ECO:0007669"/>
    <property type="project" value="TreeGrafter"/>
</dbReference>
<dbReference type="GO" id="GO:0000981">
    <property type="term" value="F:DNA-binding transcription factor activity, RNA polymerase II-specific"/>
    <property type="evidence" value="ECO:0007669"/>
    <property type="project" value="TreeGrafter"/>
</dbReference>
<evidence type="ECO:0000256" key="4">
    <source>
        <dbReference type="SAM" id="MobiDB-lite"/>
    </source>
</evidence>
<feature type="compositionally biased region" description="Low complexity" evidence="4">
    <location>
        <begin position="170"/>
        <end position="183"/>
    </location>
</feature>
<gene>
    <name evidence="6" type="ORF">AMORRO_LOCUS6946</name>
</gene>
<feature type="region of interest" description="Disordered" evidence="4">
    <location>
        <begin position="165"/>
        <end position="250"/>
    </location>
</feature>
<dbReference type="SUPFAM" id="SSF57959">
    <property type="entry name" value="Leucine zipper domain"/>
    <property type="match status" value="1"/>
</dbReference>
<dbReference type="OrthoDB" id="10632506at2759"/>
<evidence type="ECO:0000256" key="3">
    <source>
        <dbReference type="ARBA" id="ARBA00023163"/>
    </source>
</evidence>
<dbReference type="InterPro" id="IPR046347">
    <property type="entry name" value="bZIP_sf"/>
</dbReference>
<keyword evidence="7" id="KW-1185">Reference proteome</keyword>
<sequence length="292" mass="33293">MSHLSNGNLSWWNPNEEVESKTGIFSEPVVIFHNAPEITDLSTLIGVPQTFIGNQLSTFGFVDESISASPISPFQQSAYPATFPQFSCNLESSILESPQSITHLNFTDQFKGECVDYPTFQSPKLKRPILPHLTLIQPDRRQFVTMNLSENVTNEQASSVDISIHEDENSSSQNSSPSSASDPSDGDNITPSTSADMFKQAHPSVTKSIGRPKRRQSLEEKEQRDRRRREKNRQAARRSRTRKRVQREQLENQIYELEVAYEILKNTVKEKDEVIRKLEIENKSLRKLDELK</sequence>
<dbReference type="CDD" id="cd14686">
    <property type="entry name" value="bZIP"/>
    <property type="match status" value="1"/>
</dbReference>
<feature type="domain" description="BZIP" evidence="5">
    <location>
        <begin position="222"/>
        <end position="285"/>
    </location>
</feature>
<comment type="caution">
    <text evidence="6">The sequence shown here is derived from an EMBL/GenBank/DDBJ whole genome shotgun (WGS) entry which is preliminary data.</text>
</comment>
<protein>
    <submittedName>
        <fullName evidence="6">14970_t:CDS:1</fullName>
    </submittedName>
</protein>
<name>A0A9N9BZ78_9GLOM</name>
<dbReference type="EMBL" id="CAJVPV010004953">
    <property type="protein sequence ID" value="CAG8581944.1"/>
    <property type="molecule type" value="Genomic_DNA"/>
</dbReference>
<dbReference type="InterPro" id="IPR000837">
    <property type="entry name" value="AP-1"/>
</dbReference>
<proteinExistence type="predicted"/>
<dbReference type="PROSITE" id="PS00036">
    <property type="entry name" value="BZIP_BASIC"/>
    <property type="match status" value="1"/>
</dbReference>
<evidence type="ECO:0000256" key="1">
    <source>
        <dbReference type="ARBA" id="ARBA00023015"/>
    </source>
</evidence>
<accession>A0A9N9BZ78</accession>
<evidence type="ECO:0000259" key="5">
    <source>
        <dbReference type="PROSITE" id="PS50217"/>
    </source>
</evidence>
<organism evidence="6 7">
    <name type="scientific">Acaulospora morrowiae</name>
    <dbReference type="NCBI Taxonomy" id="94023"/>
    <lineage>
        <taxon>Eukaryota</taxon>
        <taxon>Fungi</taxon>
        <taxon>Fungi incertae sedis</taxon>
        <taxon>Mucoromycota</taxon>
        <taxon>Glomeromycotina</taxon>
        <taxon>Glomeromycetes</taxon>
        <taxon>Diversisporales</taxon>
        <taxon>Acaulosporaceae</taxon>
        <taxon>Acaulospora</taxon>
    </lineage>
</organism>
<dbReference type="AlphaFoldDB" id="A0A9N9BZ78"/>
<dbReference type="InterPro" id="IPR004827">
    <property type="entry name" value="bZIP"/>
</dbReference>
<dbReference type="PANTHER" id="PTHR23351:SF24">
    <property type="entry name" value="ACTIVATING TRANSCRIPTION FACTOR 3-RELATED"/>
    <property type="match status" value="1"/>
</dbReference>
<dbReference type="Pfam" id="PF07716">
    <property type="entry name" value="bZIP_2"/>
    <property type="match status" value="1"/>
</dbReference>
<keyword evidence="1" id="KW-0805">Transcription regulation</keyword>
<feature type="compositionally biased region" description="Basic residues" evidence="4">
    <location>
        <begin position="226"/>
        <end position="245"/>
    </location>
</feature>
<dbReference type="PANTHER" id="PTHR23351">
    <property type="entry name" value="FOS TRANSCRIPTION FACTOR-RELATED"/>
    <property type="match status" value="1"/>
</dbReference>
<evidence type="ECO:0000313" key="6">
    <source>
        <dbReference type="EMBL" id="CAG8581944.1"/>
    </source>
</evidence>
<keyword evidence="2" id="KW-0238">DNA-binding</keyword>